<dbReference type="EMBL" id="CP108313">
    <property type="protein sequence ID" value="WTW69172.1"/>
    <property type="molecule type" value="Genomic_DNA"/>
</dbReference>
<organism evidence="4">
    <name type="scientific">Streptomyces sp. NBC_00008</name>
    <dbReference type="NCBI Taxonomy" id="2903610"/>
    <lineage>
        <taxon>Bacteria</taxon>
        <taxon>Bacillati</taxon>
        <taxon>Actinomycetota</taxon>
        <taxon>Actinomycetes</taxon>
        <taxon>Kitasatosporales</taxon>
        <taxon>Streptomycetaceae</taxon>
        <taxon>Streptomyces</taxon>
    </lineage>
</organism>
<keyword evidence="1" id="KW-0238">DNA-binding</keyword>
<evidence type="ECO:0000256" key="1">
    <source>
        <dbReference type="ARBA" id="ARBA00023125"/>
    </source>
</evidence>
<dbReference type="AlphaFoldDB" id="A0AAU2VRK1"/>
<feature type="region of interest" description="Disordered" evidence="2">
    <location>
        <begin position="1"/>
        <end position="43"/>
    </location>
</feature>
<reference evidence="4" key="1">
    <citation type="submission" date="2022-10" db="EMBL/GenBank/DDBJ databases">
        <title>The complete genomes of actinobacterial strains from the NBC collection.</title>
        <authorList>
            <person name="Joergensen T.S."/>
            <person name="Alvarez Arevalo M."/>
            <person name="Sterndorff E.B."/>
            <person name="Faurdal D."/>
            <person name="Vuksanovic O."/>
            <person name="Mourched A.-S."/>
            <person name="Charusanti P."/>
            <person name="Shaw S."/>
            <person name="Blin K."/>
            <person name="Weber T."/>
        </authorList>
    </citation>
    <scope>NUCLEOTIDE SEQUENCE</scope>
    <source>
        <strain evidence="4">NBC_00008</strain>
    </source>
</reference>
<dbReference type="InterPro" id="IPR055370">
    <property type="entry name" value="Lsr2_DNA-bd"/>
</dbReference>
<proteinExistence type="predicted"/>
<evidence type="ECO:0000259" key="3">
    <source>
        <dbReference type="Pfam" id="PF23359"/>
    </source>
</evidence>
<name>A0AAU2VRK1_9ACTN</name>
<dbReference type="Gene3D" id="4.10.320.10">
    <property type="entry name" value="E3-binding domain"/>
    <property type="match status" value="1"/>
</dbReference>
<feature type="compositionally biased region" description="Low complexity" evidence="2">
    <location>
        <begin position="14"/>
        <end position="39"/>
    </location>
</feature>
<dbReference type="InterPro" id="IPR036625">
    <property type="entry name" value="E3-bd_dom_sf"/>
</dbReference>
<dbReference type="GO" id="GO:0003677">
    <property type="term" value="F:DNA binding"/>
    <property type="evidence" value="ECO:0007669"/>
    <property type="project" value="UniProtKB-KW"/>
</dbReference>
<dbReference type="GO" id="GO:0016746">
    <property type="term" value="F:acyltransferase activity"/>
    <property type="evidence" value="ECO:0007669"/>
    <property type="project" value="InterPro"/>
</dbReference>
<gene>
    <name evidence="4" type="ORF">OG398_13285</name>
</gene>
<protein>
    <submittedName>
        <fullName evidence="4">Lsr2 family protein</fullName>
    </submittedName>
</protein>
<sequence>MFPEDLLEHGPVFTPSTPAAHQPAATQPQQPTTEPNTAPRTQDVRTWARAHGYDLPERGRVPADIIDAWKKSNPSSH</sequence>
<evidence type="ECO:0000256" key="2">
    <source>
        <dbReference type="SAM" id="MobiDB-lite"/>
    </source>
</evidence>
<evidence type="ECO:0000313" key="4">
    <source>
        <dbReference type="EMBL" id="WTW69172.1"/>
    </source>
</evidence>
<feature type="domain" description="Lsr2 DNA-binding" evidence="3">
    <location>
        <begin position="38"/>
        <end position="70"/>
    </location>
</feature>
<dbReference type="Pfam" id="PF23359">
    <property type="entry name" value="Lsr2_DNA-bd"/>
    <property type="match status" value="1"/>
</dbReference>
<accession>A0AAU2VRK1</accession>